<evidence type="ECO:0000313" key="4">
    <source>
        <dbReference type="Proteomes" id="UP000331127"/>
    </source>
</evidence>
<dbReference type="EMBL" id="BLAE01000007">
    <property type="protein sequence ID" value="GES07727.1"/>
    <property type="molecule type" value="Genomic_DNA"/>
</dbReference>
<gene>
    <name evidence="3" type="ORF">Amac_013220</name>
</gene>
<dbReference type="PANTHER" id="PTHR46268:SF6">
    <property type="entry name" value="UNIVERSAL STRESS PROTEIN UP12"/>
    <property type="match status" value="1"/>
</dbReference>
<protein>
    <recommendedName>
        <fullName evidence="2">UspA domain-containing protein</fullName>
    </recommendedName>
</protein>
<feature type="domain" description="UspA" evidence="2">
    <location>
        <begin position="7"/>
        <end position="181"/>
    </location>
</feature>
<accession>A0A5M3WF86</accession>
<dbReference type="Pfam" id="PF00582">
    <property type="entry name" value="Usp"/>
    <property type="match status" value="1"/>
</dbReference>
<dbReference type="Gene3D" id="3.40.50.620">
    <property type="entry name" value="HUPs"/>
    <property type="match status" value="2"/>
</dbReference>
<reference evidence="3 4" key="1">
    <citation type="submission" date="2019-10" db="EMBL/GenBank/DDBJ databases">
        <title>Whole genome shotgun sequence of Acrocarpospora macrocephala NBRC 16266.</title>
        <authorList>
            <person name="Ichikawa N."/>
            <person name="Kimura A."/>
            <person name="Kitahashi Y."/>
            <person name="Komaki H."/>
            <person name="Oguchi A."/>
        </authorList>
    </citation>
    <scope>NUCLEOTIDE SEQUENCE [LARGE SCALE GENOMIC DNA]</scope>
    <source>
        <strain evidence="3 4">NBRC 16266</strain>
    </source>
</reference>
<keyword evidence="4" id="KW-1185">Reference proteome</keyword>
<organism evidence="3 4">
    <name type="scientific">Acrocarpospora macrocephala</name>
    <dbReference type="NCBI Taxonomy" id="150177"/>
    <lineage>
        <taxon>Bacteria</taxon>
        <taxon>Bacillati</taxon>
        <taxon>Actinomycetota</taxon>
        <taxon>Actinomycetes</taxon>
        <taxon>Streptosporangiales</taxon>
        <taxon>Streptosporangiaceae</taxon>
        <taxon>Acrocarpospora</taxon>
    </lineage>
</organism>
<dbReference type="InterPro" id="IPR006015">
    <property type="entry name" value="Universal_stress_UspA"/>
</dbReference>
<dbReference type="AlphaFoldDB" id="A0A5M3WF86"/>
<evidence type="ECO:0000256" key="1">
    <source>
        <dbReference type="ARBA" id="ARBA00008791"/>
    </source>
</evidence>
<name>A0A5M3WF86_9ACTN</name>
<dbReference type="PANTHER" id="PTHR46268">
    <property type="entry name" value="STRESS RESPONSE PROTEIN NHAX"/>
    <property type="match status" value="1"/>
</dbReference>
<evidence type="ECO:0000259" key="2">
    <source>
        <dbReference type="Pfam" id="PF00582"/>
    </source>
</evidence>
<dbReference type="PRINTS" id="PR01438">
    <property type="entry name" value="UNVRSLSTRESS"/>
</dbReference>
<dbReference type="InterPro" id="IPR014729">
    <property type="entry name" value="Rossmann-like_a/b/a_fold"/>
</dbReference>
<evidence type="ECO:0000313" key="3">
    <source>
        <dbReference type="EMBL" id="GES07727.1"/>
    </source>
</evidence>
<comment type="similarity">
    <text evidence="1">Belongs to the universal stress protein A family.</text>
</comment>
<proteinExistence type="inferred from homology"/>
<comment type="caution">
    <text evidence="3">The sequence shown here is derived from an EMBL/GenBank/DDBJ whole genome shotgun (WGS) entry which is preliminary data.</text>
</comment>
<dbReference type="InterPro" id="IPR006016">
    <property type="entry name" value="UspA"/>
</dbReference>
<sequence>MEASAMTIVVGYDGTDYSMQALDWAMDEAEYRQAPLLVAHAWHWPYEPGDDLGRDSLRRAAEHADDHVLEFACREASMRSLRLVVAQAWQYPVGASSLIQPGPLGEEVLGPVTEKWRTKYPEVEITHLLEEGPVPDVLTRLSATATLLVVGAARSPGPLGRIGSVTRPVLHRATCPIAVVRGTR</sequence>
<dbReference type="SUPFAM" id="SSF52402">
    <property type="entry name" value="Adenine nucleotide alpha hydrolases-like"/>
    <property type="match status" value="2"/>
</dbReference>
<dbReference type="Proteomes" id="UP000331127">
    <property type="component" value="Unassembled WGS sequence"/>
</dbReference>